<reference evidence="2 3" key="1">
    <citation type="submission" date="2019-01" db="EMBL/GenBank/DDBJ databases">
        <title>Florfenicol resistance in Enterobacteriaceae and whole-genome sequence analysis of florfenicol-resistant Leclercia adecarboxylata strain R25.</title>
        <authorList>
            <person name="Bao Q."/>
            <person name="Ying Y."/>
        </authorList>
    </citation>
    <scope>NUCLEOTIDE SEQUENCE [LARGE SCALE GENOMIC DNA]</scope>
    <source>
        <strain evidence="2 3">R25</strain>
    </source>
</reference>
<protein>
    <submittedName>
        <fullName evidence="2">Uncharacterized protein</fullName>
    </submittedName>
</protein>
<sequence length="126" mass="13916">MTLYSIKNALFATMHGMTPEEYELQKARDNLKSVTNDFLTKHPELLKSAPAETPTDKRGEAFSPMRDTFGAEQRIKKFLGAESRPVVSHTADHIDPEMLAKAKAAAAALAKSDPDRYGNIIKQQGV</sequence>
<evidence type="ECO:0000313" key="2">
    <source>
        <dbReference type="EMBL" id="QDK17188.1"/>
    </source>
</evidence>
<organism evidence="2 3">
    <name type="scientific">Leclercia adecarboxylata</name>
    <dbReference type="NCBI Taxonomy" id="83655"/>
    <lineage>
        <taxon>Bacteria</taxon>
        <taxon>Pseudomonadati</taxon>
        <taxon>Pseudomonadota</taxon>
        <taxon>Gammaproteobacteria</taxon>
        <taxon>Enterobacterales</taxon>
        <taxon>Enterobacteriaceae</taxon>
        <taxon>Leclercia</taxon>
    </lineage>
</organism>
<proteinExistence type="predicted"/>
<dbReference type="AlphaFoldDB" id="A0AAP9AGN2"/>
<gene>
    <name evidence="2" type="ORF">ES815_02265</name>
</gene>
<dbReference type="EMBL" id="CP035382">
    <property type="protein sequence ID" value="QDK17188.1"/>
    <property type="molecule type" value="Genomic_DNA"/>
</dbReference>
<dbReference type="Proteomes" id="UP000317812">
    <property type="component" value="Chromosome"/>
</dbReference>
<accession>A0AAP9AGN2</accession>
<feature type="region of interest" description="Disordered" evidence="1">
    <location>
        <begin position="42"/>
        <end position="66"/>
    </location>
</feature>
<name>A0AAP9AGN2_9ENTR</name>
<evidence type="ECO:0000256" key="1">
    <source>
        <dbReference type="SAM" id="MobiDB-lite"/>
    </source>
</evidence>
<dbReference type="RefSeq" id="WP_142486423.1">
    <property type="nucleotide sequence ID" value="NZ_CP035382.1"/>
</dbReference>
<evidence type="ECO:0000313" key="3">
    <source>
        <dbReference type="Proteomes" id="UP000317812"/>
    </source>
</evidence>